<proteinExistence type="predicted"/>
<dbReference type="Proteomes" id="UP000007303">
    <property type="component" value="Unassembled WGS sequence"/>
</dbReference>
<accession>H3DLZ6</accession>
<dbReference type="GeneTree" id="ENSGT00740000115874"/>
<sequence length="222" mass="24814">MAAQPSFFQSQFITKNVRPNQGKKAKKMQWLHYPRFSDEIEEDFPPQDGPFSDYSLGDSEEPGFGGSSNQLHFPGSKVDQRPFPNSPSVGGFRPSGGGGGGDFGRSSLLEKNSSRMYPDYQSHPLNHLMDNTLERPGPRERNPESSSLPNTLLRYLDTFQIENESDAQLVLKVTQKLTDVLMEYRLRGLSESSSLSSTDFPPPSRMPGNNNNNNRYSGPSNY</sequence>
<dbReference type="AlphaFoldDB" id="H3DLZ6"/>
<reference evidence="2" key="3">
    <citation type="submission" date="2025-09" db="UniProtKB">
        <authorList>
            <consortium name="Ensembl"/>
        </authorList>
    </citation>
    <scope>IDENTIFICATION</scope>
</reference>
<evidence type="ECO:0000313" key="2">
    <source>
        <dbReference type="Ensembl" id="ENSTNIP00000021544.1"/>
    </source>
</evidence>
<feature type="region of interest" description="Disordered" evidence="1">
    <location>
        <begin position="191"/>
        <end position="222"/>
    </location>
</feature>
<name>H3DLZ6_TETNG</name>
<evidence type="ECO:0000313" key="3">
    <source>
        <dbReference type="Proteomes" id="UP000007303"/>
    </source>
</evidence>
<dbReference type="InParanoid" id="H3DLZ6"/>
<keyword evidence="3" id="KW-1185">Reference proteome</keyword>
<dbReference type="STRING" id="99883.ENSTNIP00000021544"/>
<evidence type="ECO:0000256" key="1">
    <source>
        <dbReference type="SAM" id="MobiDB-lite"/>
    </source>
</evidence>
<reference evidence="3" key="1">
    <citation type="journal article" date="2004" name="Nature">
        <title>Genome duplication in the teleost fish Tetraodon nigroviridis reveals the early vertebrate proto-karyotype.</title>
        <authorList>
            <person name="Jaillon O."/>
            <person name="Aury J.-M."/>
            <person name="Brunet F."/>
            <person name="Petit J.-L."/>
            <person name="Stange-Thomann N."/>
            <person name="Mauceli E."/>
            <person name="Bouneau L."/>
            <person name="Fischer C."/>
            <person name="Ozouf-Costaz C."/>
            <person name="Bernot A."/>
            <person name="Nicaud S."/>
            <person name="Jaffe D."/>
            <person name="Fisher S."/>
            <person name="Lutfalla G."/>
            <person name="Dossat C."/>
            <person name="Segurens B."/>
            <person name="Dasilva C."/>
            <person name="Salanoubat M."/>
            <person name="Levy M."/>
            <person name="Boudet N."/>
            <person name="Castellano S."/>
            <person name="Anthouard V."/>
            <person name="Jubin C."/>
            <person name="Castelli V."/>
            <person name="Katinka M."/>
            <person name="Vacherie B."/>
            <person name="Biemont C."/>
            <person name="Skalli Z."/>
            <person name="Cattolico L."/>
            <person name="Poulain J."/>
            <person name="De Berardinis V."/>
            <person name="Cruaud C."/>
            <person name="Duprat S."/>
            <person name="Brottier P."/>
            <person name="Coutanceau J.-P."/>
            <person name="Gouzy J."/>
            <person name="Parra G."/>
            <person name="Lardier G."/>
            <person name="Chapple C."/>
            <person name="McKernan K.J."/>
            <person name="McEwan P."/>
            <person name="Bosak S."/>
            <person name="Kellis M."/>
            <person name="Volff J.-N."/>
            <person name="Guigo R."/>
            <person name="Zody M.C."/>
            <person name="Mesirov J."/>
            <person name="Lindblad-Toh K."/>
            <person name="Birren B."/>
            <person name="Nusbaum C."/>
            <person name="Kahn D."/>
            <person name="Robinson-Rechavi M."/>
            <person name="Laudet V."/>
            <person name="Schachter V."/>
            <person name="Quetier F."/>
            <person name="Saurin W."/>
            <person name="Scarpelli C."/>
            <person name="Wincker P."/>
            <person name="Lander E.S."/>
            <person name="Weissenbach J."/>
            <person name="Roest Crollius H."/>
        </authorList>
    </citation>
    <scope>NUCLEOTIDE SEQUENCE [LARGE SCALE GENOMIC DNA]</scope>
</reference>
<feature type="compositionally biased region" description="Basic and acidic residues" evidence="1">
    <location>
        <begin position="132"/>
        <end position="143"/>
    </location>
</feature>
<dbReference type="HOGENOM" id="CLU_1245019_0_0_1"/>
<feature type="compositionally biased region" description="Gly residues" evidence="1">
    <location>
        <begin position="93"/>
        <end position="103"/>
    </location>
</feature>
<protein>
    <submittedName>
        <fullName evidence="2">Uncharacterized protein</fullName>
    </submittedName>
</protein>
<organism evidence="2 3">
    <name type="scientific">Tetraodon nigroviridis</name>
    <name type="common">Spotted green pufferfish</name>
    <name type="synonym">Chelonodon nigroviridis</name>
    <dbReference type="NCBI Taxonomy" id="99883"/>
    <lineage>
        <taxon>Eukaryota</taxon>
        <taxon>Metazoa</taxon>
        <taxon>Chordata</taxon>
        <taxon>Craniata</taxon>
        <taxon>Vertebrata</taxon>
        <taxon>Euteleostomi</taxon>
        <taxon>Actinopterygii</taxon>
        <taxon>Neopterygii</taxon>
        <taxon>Teleostei</taxon>
        <taxon>Neoteleostei</taxon>
        <taxon>Acanthomorphata</taxon>
        <taxon>Eupercaria</taxon>
        <taxon>Tetraodontiformes</taxon>
        <taxon>Tetradontoidea</taxon>
        <taxon>Tetraodontidae</taxon>
        <taxon>Tetraodon</taxon>
    </lineage>
</organism>
<feature type="compositionally biased region" description="Low complexity" evidence="1">
    <location>
        <begin position="206"/>
        <end position="222"/>
    </location>
</feature>
<feature type="region of interest" description="Disordered" evidence="1">
    <location>
        <begin position="39"/>
        <end position="149"/>
    </location>
</feature>
<reference evidence="2" key="2">
    <citation type="submission" date="2025-08" db="UniProtKB">
        <authorList>
            <consortium name="Ensembl"/>
        </authorList>
    </citation>
    <scope>IDENTIFICATION</scope>
</reference>
<dbReference type="Ensembl" id="ENSTNIT00000021779.1">
    <property type="protein sequence ID" value="ENSTNIP00000021544.1"/>
    <property type="gene ID" value="ENSTNIG00000018375.1"/>
</dbReference>